<name>A0A7J5TW09_9BACT</name>
<accession>A0A7J5TW09</accession>
<keyword evidence="2" id="KW-1185">Reference proteome</keyword>
<dbReference type="Proteomes" id="UP000488299">
    <property type="component" value="Unassembled WGS sequence"/>
</dbReference>
<proteinExistence type="predicted"/>
<dbReference type="AlphaFoldDB" id="A0A7J5TW09"/>
<protein>
    <submittedName>
        <fullName evidence="1">Uncharacterized protein</fullName>
    </submittedName>
</protein>
<evidence type="ECO:0000313" key="2">
    <source>
        <dbReference type="Proteomes" id="UP000488299"/>
    </source>
</evidence>
<evidence type="ECO:0000313" key="1">
    <source>
        <dbReference type="EMBL" id="KAB7728422.1"/>
    </source>
</evidence>
<gene>
    <name evidence="1" type="ORF">F5984_18805</name>
</gene>
<dbReference type="EMBL" id="WELI01000008">
    <property type="protein sequence ID" value="KAB7728422.1"/>
    <property type="molecule type" value="Genomic_DNA"/>
</dbReference>
<comment type="caution">
    <text evidence="1">The sequence shown here is derived from an EMBL/GenBank/DDBJ whole genome shotgun (WGS) entry which is preliminary data.</text>
</comment>
<organism evidence="1 2">
    <name type="scientific">Rudanella paleaurantiibacter</name>
    <dbReference type="NCBI Taxonomy" id="2614655"/>
    <lineage>
        <taxon>Bacteria</taxon>
        <taxon>Pseudomonadati</taxon>
        <taxon>Bacteroidota</taxon>
        <taxon>Cytophagia</taxon>
        <taxon>Cytophagales</taxon>
        <taxon>Cytophagaceae</taxon>
        <taxon>Rudanella</taxon>
    </lineage>
</organism>
<reference evidence="1 2" key="1">
    <citation type="submission" date="2019-10" db="EMBL/GenBank/DDBJ databases">
        <title>Rudanella paleaurantiibacter sp. nov., isolated from sludge.</title>
        <authorList>
            <person name="Xu S.Q."/>
        </authorList>
    </citation>
    <scope>NUCLEOTIDE SEQUENCE [LARGE SCALE GENOMIC DNA]</scope>
    <source>
        <strain evidence="1 2">HX-22-17</strain>
    </source>
</reference>
<sequence length="60" mass="6036">MKAIKTSLGSKMNTGAAINANQITSGTIDAARLPATDAFTKAETGDVNTDFAGAFTTAAN</sequence>